<dbReference type="PANTHER" id="PTHR43179">
    <property type="entry name" value="RHAMNOSYLTRANSFERASE WBBL"/>
    <property type="match status" value="1"/>
</dbReference>
<dbReference type="Pfam" id="PF00535">
    <property type="entry name" value="Glycos_transf_2"/>
    <property type="match status" value="1"/>
</dbReference>
<dbReference type="PANTHER" id="PTHR43179:SF12">
    <property type="entry name" value="GALACTOFURANOSYLTRANSFERASE GLFT2"/>
    <property type="match status" value="1"/>
</dbReference>
<evidence type="ECO:0000313" key="5">
    <source>
        <dbReference type="EMBL" id="AFV75540.1"/>
    </source>
</evidence>
<dbReference type="KEGG" id="tos:Theos_0470"/>
<dbReference type="SUPFAM" id="SSF53448">
    <property type="entry name" value="Nucleotide-diphospho-sugar transferases"/>
    <property type="match status" value="1"/>
</dbReference>
<gene>
    <name evidence="5" type="ORF">Theos_0470</name>
</gene>
<dbReference type="eggNOG" id="COG1216">
    <property type="taxonomic scope" value="Bacteria"/>
</dbReference>
<dbReference type="RefSeq" id="WP_016328735.1">
    <property type="nucleotide sequence ID" value="NC_019386.1"/>
</dbReference>
<reference evidence="5 6" key="1">
    <citation type="journal article" date="2013" name="Genome Announc.">
        <title>Whole Genome Sequencing of Thermus oshimai JL-2 and Thermus thermophilus JL-18, Incomplete Denitrifiers from the United States Great Basin.</title>
        <authorList>
            <person name="Murugapiran S.K."/>
            <person name="Huntemann M."/>
            <person name="Wei C.L."/>
            <person name="Han J."/>
            <person name="Detter J.C."/>
            <person name="Han C.S."/>
            <person name="Erkkila T.H."/>
            <person name="Teshima H."/>
            <person name="Chen A."/>
            <person name="Kyrpides N."/>
            <person name="Mavrommatis K."/>
            <person name="Markowitz V."/>
            <person name="Szeto E."/>
            <person name="Ivanova N."/>
            <person name="Pagani I."/>
            <person name="Lam J."/>
            <person name="McDonald A.I."/>
            <person name="Dodsworth J.A."/>
            <person name="Pati A."/>
            <person name="Goodwin L."/>
            <person name="Peters L."/>
            <person name="Pitluck S."/>
            <person name="Woyke T."/>
            <person name="Hedlund B.P."/>
        </authorList>
    </citation>
    <scope>NUCLEOTIDE SEQUENCE</scope>
    <source>
        <strain evidence="5 6">JL-2</strain>
    </source>
</reference>
<evidence type="ECO:0000256" key="2">
    <source>
        <dbReference type="ARBA" id="ARBA00022676"/>
    </source>
</evidence>
<accession>K7QY79</accession>
<dbReference type="InterPro" id="IPR029044">
    <property type="entry name" value="Nucleotide-diphossugar_trans"/>
</dbReference>
<name>K7QY79_THEOS</name>
<keyword evidence="6" id="KW-1185">Reference proteome</keyword>
<organism evidence="5 6">
    <name type="scientific">Thermus oshimai JL-2</name>
    <dbReference type="NCBI Taxonomy" id="751945"/>
    <lineage>
        <taxon>Bacteria</taxon>
        <taxon>Thermotogati</taxon>
        <taxon>Deinococcota</taxon>
        <taxon>Deinococci</taxon>
        <taxon>Thermales</taxon>
        <taxon>Thermaceae</taxon>
        <taxon>Thermus</taxon>
    </lineage>
</organism>
<dbReference type="CDD" id="cd00761">
    <property type="entry name" value="Glyco_tranf_GTA_type"/>
    <property type="match status" value="1"/>
</dbReference>
<evidence type="ECO:0000259" key="4">
    <source>
        <dbReference type="Pfam" id="PF00535"/>
    </source>
</evidence>
<dbReference type="EMBL" id="CP003249">
    <property type="protein sequence ID" value="AFV75540.1"/>
    <property type="molecule type" value="Genomic_DNA"/>
</dbReference>
<dbReference type="PATRIC" id="fig|751945.3.peg.457"/>
<dbReference type="HOGENOM" id="CLU_025996_19_7_0"/>
<evidence type="ECO:0000313" key="6">
    <source>
        <dbReference type="Proteomes" id="UP000000211"/>
    </source>
</evidence>
<dbReference type="Proteomes" id="UP000000211">
    <property type="component" value="Chromosome"/>
</dbReference>
<sequence>MRFSLIVATRGRTFELLRFLDSLLKQTFSSFEVVIVDQNEDERVASLLDAYRDRLVLTHLRASPGASRARNLGANHARGEILTFPDDDCWYPPDLLARVDTFFCSGSEWHGLTGMAVDEEGRPSVGRWAKRAGPITRWNEWTRSAESVIFLRREVFVSLGGFDERLGPGAGTPWASCEGDDLLLRALERGFRLYYTPEVRVYHPDPLGKGRDRDPGLPLRALAYGRGMGYVLRKHGYPLPYAAYHLLRPLGGALWAWLRLDPHRARYHLAVFQGRVRGWLGRP</sequence>
<keyword evidence="2" id="KW-0328">Glycosyltransferase</keyword>
<dbReference type="OrthoDB" id="153025at2"/>
<dbReference type="AlphaFoldDB" id="K7QY79"/>
<evidence type="ECO:0000256" key="1">
    <source>
        <dbReference type="ARBA" id="ARBA00006739"/>
    </source>
</evidence>
<proteinExistence type="inferred from homology"/>
<dbReference type="Gene3D" id="3.90.550.10">
    <property type="entry name" value="Spore Coat Polysaccharide Biosynthesis Protein SpsA, Chain A"/>
    <property type="match status" value="1"/>
</dbReference>
<dbReference type="GO" id="GO:0016757">
    <property type="term" value="F:glycosyltransferase activity"/>
    <property type="evidence" value="ECO:0007669"/>
    <property type="project" value="UniProtKB-KW"/>
</dbReference>
<feature type="domain" description="Glycosyltransferase 2-like" evidence="4">
    <location>
        <begin position="4"/>
        <end position="99"/>
    </location>
</feature>
<protein>
    <submittedName>
        <fullName evidence="5">Putative glycosyltransferase</fullName>
    </submittedName>
</protein>
<comment type="similarity">
    <text evidence="1">Belongs to the glycosyltransferase 2 family.</text>
</comment>
<dbReference type="STRING" id="751945.Theos_0470"/>
<dbReference type="InterPro" id="IPR001173">
    <property type="entry name" value="Glyco_trans_2-like"/>
</dbReference>
<evidence type="ECO:0000256" key="3">
    <source>
        <dbReference type="ARBA" id="ARBA00022679"/>
    </source>
</evidence>
<keyword evidence="3 5" id="KW-0808">Transferase</keyword>